<sequence length="859" mass="94626">MTKKKWTTPEQLAFLKGNIPGFFSAQATKTTSTFHSQTYRSFVTKWPLPSLTLEEVSKAGGRQFSESSATADDPKEQAAWKEAETKAKVIQKSFWENRLMNWFGNHTRNALWQPWQSYENLYYKDNKEAQKEVKDLYAAYRSSTGDQKPMEYFAFLNKTMRERYDAAPEDVKKRVEEHTLEKSKATTVSEMTPDQLQRAISRLSSTTMAFLDAVEKQAGWSGMVAIGGPVPRCGGSIGKIIAFRGETPSGAQLDAFLGDSWDKVFLVKFDGFLADVYPPDVMESQSLATARLAKDDNTLDDADNPLEVAPQEDEDMHDANVDSDKQGLDSTNSGDNSAREEEDEPMDQDLPEAPSRQPTYEEVRNMKIAENQKLLLEIENKFRKQSGLPALDRPPEVSPAQVAKRQWWAASLKPPLYAGNPRRRHFACTSARCVSNSRSTLFPPSSPQADSAAPAQFNGGPLSASSSDTQPQARIASSTAITPSSPPSSGSSLQDDSGSSGEPVTSSSSPPTSNSPSSSVAAPTATPAQQSAAITEHREQSSASPDPNALNHDSSSPSVPSPGPLAQEKTVDEDAGDSLQHDKADFAPQAAPIYRARLSSAHTDEASRASRLLGKETLIDLMLSTTLPEWVPAEMVAFLRQSTDNTIWDVAESAIWESIIYHYLGLELASDSTGHLSTKGRPEEIPWWTKRHRQVTTIPVIKASEFGSQLQRWWLNLQPAWRKEGYDGDWPLPRNPPPLNVANPWQSLQQHGPNGLLYILLALAWWVKALGTEEEHQQFDEVLIDVHWVITHLALAVKKGGGITTHPASRRKVSASQRPATARTLPMNDARAQRDSGGMLMKRCSDAGEQGATKRARRG</sequence>
<protein>
    <submittedName>
        <fullName evidence="2">Uncharacterized protein</fullName>
    </submittedName>
</protein>
<feature type="region of interest" description="Disordered" evidence="1">
    <location>
        <begin position="169"/>
        <end position="188"/>
    </location>
</feature>
<feature type="compositionally biased region" description="Basic and acidic residues" evidence="1">
    <location>
        <begin position="169"/>
        <end position="184"/>
    </location>
</feature>
<keyword evidence="3" id="KW-1185">Reference proteome</keyword>
<comment type="caution">
    <text evidence="2">The sequence shown here is derived from an EMBL/GenBank/DDBJ whole genome shotgun (WGS) entry which is preliminary data.</text>
</comment>
<feature type="compositionally biased region" description="Acidic residues" evidence="1">
    <location>
        <begin position="340"/>
        <end position="350"/>
    </location>
</feature>
<feature type="compositionally biased region" description="Basic and acidic residues" evidence="1">
    <location>
        <begin position="317"/>
        <end position="327"/>
    </location>
</feature>
<feature type="region of interest" description="Disordered" evidence="1">
    <location>
        <begin position="804"/>
        <end position="859"/>
    </location>
</feature>
<dbReference type="EMBL" id="JASNQZ010000013">
    <property type="protein sequence ID" value="KAL0948675.1"/>
    <property type="molecule type" value="Genomic_DNA"/>
</dbReference>
<reference evidence="3" key="1">
    <citation type="submission" date="2024-06" db="EMBL/GenBank/DDBJ databases">
        <title>Multi-omics analyses provide insights into the biosynthesis of the anticancer antibiotic pleurotin in Hohenbuehelia grisea.</title>
        <authorList>
            <person name="Weaver J.A."/>
            <person name="Alberti F."/>
        </authorList>
    </citation>
    <scope>NUCLEOTIDE SEQUENCE [LARGE SCALE GENOMIC DNA]</scope>
    <source>
        <strain evidence="3">T-177</strain>
    </source>
</reference>
<organism evidence="2 3">
    <name type="scientific">Hohenbuehelia grisea</name>
    <dbReference type="NCBI Taxonomy" id="104357"/>
    <lineage>
        <taxon>Eukaryota</taxon>
        <taxon>Fungi</taxon>
        <taxon>Dikarya</taxon>
        <taxon>Basidiomycota</taxon>
        <taxon>Agaricomycotina</taxon>
        <taxon>Agaricomycetes</taxon>
        <taxon>Agaricomycetidae</taxon>
        <taxon>Agaricales</taxon>
        <taxon>Pleurotineae</taxon>
        <taxon>Pleurotaceae</taxon>
        <taxon>Hohenbuehelia</taxon>
    </lineage>
</organism>
<feature type="compositionally biased region" description="Low complexity" evidence="1">
    <location>
        <begin position="447"/>
        <end position="456"/>
    </location>
</feature>
<feature type="compositionally biased region" description="Polar residues" evidence="1">
    <location>
        <begin position="463"/>
        <end position="472"/>
    </location>
</feature>
<evidence type="ECO:0000313" key="3">
    <source>
        <dbReference type="Proteomes" id="UP001556367"/>
    </source>
</evidence>
<feature type="compositionally biased region" description="Low complexity" evidence="1">
    <location>
        <begin position="475"/>
        <end position="533"/>
    </location>
</feature>
<feature type="region of interest" description="Disordered" evidence="1">
    <location>
        <begin position="293"/>
        <end position="360"/>
    </location>
</feature>
<dbReference type="Proteomes" id="UP001556367">
    <property type="component" value="Unassembled WGS sequence"/>
</dbReference>
<evidence type="ECO:0000256" key="1">
    <source>
        <dbReference type="SAM" id="MobiDB-lite"/>
    </source>
</evidence>
<evidence type="ECO:0000313" key="2">
    <source>
        <dbReference type="EMBL" id="KAL0948675.1"/>
    </source>
</evidence>
<accession>A0ABR3IZQ8</accession>
<gene>
    <name evidence="2" type="ORF">HGRIS_010476</name>
</gene>
<feature type="compositionally biased region" description="Acidic residues" evidence="1">
    <location>
        <begin position="298"/>
        <end position="316"/>
    </location>
</feature>
<name>A0ABR3IZQ8_9AGAR</name>
<proteinExistence type="predicted"/>
<feature type="region of interest" description="Disordered" evidence="1">
    <location>
        <begin position="436"/>
        <end position="578"/>
    </location>
</feature>